<dbReference type="PROSITE" id="PS50835">
    <property type="entry name" value="IG_LIKE"/>
    <property type="match status" value="1"/>
</dbReference>
<comment type="caution">
    <text evidence="10">The sequence shown here is derived from an EMBL/GenBank/DDBJ whole genome shotgun (WGS) entry which is preliminary data.</text>
</comment>
<evidence type="ECO:0000259" key="9">
    <source>
        <dbReference type="PROSITE" id="PS50835"/>
    </source>
</evidence>
<dbReference type="FunFam" id="2.60.40.10:FF:000095">
    <property type="entry name" value="immunoglobulin superfamily member 11 isoform X1"/>
    <property type="match status" value="1"/>
</dbReference>
<dbReference type="EMBL" id="MKHE01000020">
    <property type="protein sequence ID" value="OWK05371.1"/>
    <property type="molecule type" value="Genomic_DNA"/>
</dbReference>
<evidence type="ECO:0000256" key="8">
    <source>
        <dbReference type="SAM" id="MobiDB-lite"/>
    </source>
</evidence>
<evidence type="ECO:0000256" key="7">
    <source>
        <dbReference type="ARBA" id="ARBA00023319"/>
    </source>
</evidence>
<dbReference type="InterPro" id="IPR007110">
    <property type="entry name" value="Ig-like_dom"/>
</dbReference>
<sequence>MDRRAPGEVSSMPPSKPDCSIQGETVIGNDIQLTCQSKEGSPAPQYSWKSYNVLHQERQVTPGQTFSLKNISTEMSGYYICISSNEVGTESCNITVAVRPRKSSLGWRERGRVKARR</sequence>
<keyword evidence="3" id="KW-0732">Signal</keyword>
<dbReference type="PANTHER" id="PTHR44969">
    <property type="entry name" value="CELL SURFACE A33 ANTIGEN"/>
    <property type="match status" value="1"/>
</dbReference>
<evidence type="ECO:0000256" key="5">
    <source>
        <dbReference type="ARBA" id="ARBA00023136"/>
    </source>
</evidence>
<keyword evidence="5" id="KW-0472">Membrane</keyword>
<dbReference type="InterPro" id="IPR003598">
    <property type="entry name" value="Ig_sub2"/>
</dbReference>
<keyword evidence="4" id="KW-1133">Transmembrane helix</keyword>
<evidence type="ECO:0000256" key="1">
    <source>
        <dbReference type="ARBA" id="ARBA00004479"/>
    </source>
</evidence>
<dbReference type="GO" id="GO:0005886">
    <property type="term" value="C:plasma membrane"/>
    <property type="evidence" value="ECO:0007669"/>
    <property type="project" value="InterPro"/>
</dbReference>
<evidence type="ECO:0000256" key="2">
    <source>
        <dbReference type="ARBA" id="ARBA00022692"/>
    </source>
</evidence>
<keyword evidence="6" id="KW-1015">Disulfide bond</keyword>
<evidence type="ECO:0000256" key="6">
    <source>
        <dbReference type="ARBA" id="ARBA00023157"/>
    </source>
</evidence>
<proteinExistence type="predicted"/>
<keyword evidence="11" id="KW-1185">Reference proteome</keyword>
<dbReference type="AlphaFoldDB" id="A0A212CHA4"/>
<reference evidence="10 11" key="1">
    <citation type="journal article" date="2018" name="Mol. Genet. Genomics">
        <title>The red deer Cervus elaphus genome CerEla1.0: sequencing, annotating, genes, and chromosomes.</title>
        <authorList>
            <person name="Bana N.A."/>
            <person name="Nyiri A."/>
            <person name="Nagy J."/>
            <person name="Frank K."/>
            <person name="Nagy T."/>
            <person name="Steger V."/>
            <person name="Schiller M."/>
            <person name="Lakatos P."/>
            <person name="Sugar L."/>
            <person name="Horn P."/>
            <person name="Barta E."/>
            <person name="Orosz L."/>
        </authorList>
    </citation>
    <scope>NUCLEOTIDE SEQUENCE [LARGE SCALE GENOMIC DNA]</scope>
    <source>
        <strain evidence="10">Hungarian</strain>
    </source>
</reference>
<protein>
    <submittedName>
        <fullName evidence="10">GPA33</fullName>
    </submittedName>
</protein>
<name>A0A212CHA4_CEREH</name>
<dbReference type="InterPro" id="IPR042474">
    <property type="entry name" value="A33"/>
</dbReference>
<dbReference type="Gene3D" id="2.60.40.10">
    <property type="entry name" value="Immunoglobulins"/>
    <property type="match status" value="1"/>
</dbReference>
<dbReference type="InterPro" id="IPR013783">
    <property type="entry name" value="Ig-like_fold"/>
</dbReference>
<dbReference type="OrthoDB" id="8825892at2759"/>
<dbReference type="InterPro" id="IPR003599">
    <property type="entry name" value="Ig_sub"/>
</dbReference>
<evidence type="ECO:0000256" key="3">
    <source>
        <dbReference type="ARBA" id="ARBA00022729"/>
    </source>
</evidence>
<dbReference type="SUPFAM" id="SSF48726">
    <property type="entry name" value="Immunoglobulin"/>
    <property type="match status" value="1"/>
</dbReference>
<evidence type="ECO:0000313" key="11">
    <source>
        <dbReference type="Proteomes" id="UP000242450"/>
    </source>
</evidence>
<feature type="domain" description="Ig-like" evidence="9">
    <location>
        <begin position="6"/>
        <end position="95"/>
    </location>
</feature>
<organism evidence="10 11">
    <name type="scientific">Cervus elaphus hippelaphus</name>
    <name type="common">European red deer</name>
    <dbReference type="NCBI Taxonomy" id="46360"/>
    <lineage>
        <taxon>Eukaryota</taxon>
        <taxon>Metazoa</taxon>
        <taxon>Chordata</taxon>
        <taxon>Craniata</taxon>
        <taxon>Vertebrata</taxon>
        <taxon>Euteleostomi</taxon>
        <taxon>Mammalia</taxon>
        <taxon>Eutheria</taxon>
        <taxon>Laurasiatheria</taxon>
        <taxon>Artiodactyla</taxon>
        <taxon>Ruminantia</taxon>
        <taxon>Pecora</taxon>
        <taxon>Cervidae</taxon>
        <taxon>Cervinae</taxon>
        <taxon>Cervus</taxon>
    </lineage>
</organism>
<dbReference type="SMART" id="SM00408">
    <property type="entry name" value="IGc2"/>
    <property type="match status" value="1"/>
</dbReference>
<keyword evidence="7" id="KW-0393">Immunoglobulin domain</keyword>
<comment type="subcellular location">
    <subcellularLocation>
        <location evidence="1">Membrane</location>
        <topology evidence="1">Single-pass type I membrane protein</topology>
    </subcellularLocation>
</comment>
<dbReference type="PANTHER" id="PTHR44969:SF1">
    <property type="entry name" value="CELL SURFACE A33 ANTIGEN"/>
    <property type="match status" value="1"/>
</dbReference>
<evidence type="ECO:0000256" key="4">
    <source>
        <dbReference type="ARBA" id="ARBA00022989"/>
    </source>
</evidence>
<gene>
    <name evidence="10" type="ORF">Celaphus_00001733</name>
</gene>
<keyword evidence="2" id="KW-0812">Transmembrane</keyword>
<dbReference type="InterPro" id="IPR036179">
    <property type="entry name" value="Ig-like_dom_sf"/>
</dbReference>
<evidence type="ECO:0000313" key="10">
    <source>
        <dbReference type="EMBL" id="OWK05371.1"/>
    </source>
</evidence>
<accession>A0A212CHA4</accession>
<dbReference type="Pfam" id="PF13927">
    <property type="entry name" value="Ig_3"/>
    <property type="match status" value="1"/>
</dbReference>
<dbReference type="Proteomes" id="UP000242450">
    <property type="component" value="Chromosome 20"/>
</dbReference>
<dbReference type="SMART" id="SM00409">
    <property type="entry name" value="IG"/>
    <property type="match status" value="1"/>
</dbReference>
<feature type="region of interest" description="Disordered" evidence="8">
    <location>
        <begin position="1"/>
        <end position="21"/>
    </location>
</feature>